<dbReference type="PANTHER" id="PTHR37476:SF1">
    <property type="entry name" value="COILED-COIL DOMAIN-CONTAINING PROTEIN 171"/>
    <property type="match status" value="1"/>
</dbReference>
<feature type="compositionally biased region" description="Basic residues" evidence="1">
    <location>
        <begin position="157"/>
        <end position="175"/>
    </location>
</feature>
<feature type="region of interest" description="Disordered" evidence="1">
    <location>
        <begin position="135"/>
        <end position="175"/>
    </location>
</feature>
<name>A0A8C3A083_CYCLU</name>
<keyword evidence="3" id="KW-1185">Reference proteome</keyword>
<dbReference type="Ensembl" id="ENSCLMT00005035497.1">
    <property type="protein sequence ID" value="ENSCLMP00005034101.1"/>
    <property type="gene ID" value="ENSCLMG00005016336.1"/>
</dbReference>
<protein>
    <submittedName>
        <fullName evidence="2">Uncharacterized protein</fullName>
    </submittedName>
</protein>
<reference evidence="2" key="1">
    <citation type="submission" date="2025-08" db="UniProtKB">
        <authorList>
            <consortium name="Ensembl"/>
        </authorList>
    </citation>
    <scope>IDENTIFICATION</scope>
</reference>
<feature type="compositionally biased region" description="Polar residues" evidence="1">
    <location>
        <begin position="135"/>
        <end position="145"/>
    </location>
</feature>
<proteinExistence type="predicted"/>
<accession>A0A8C3A083</accession>
<organism evidence="2 3">
    <name type="scientific">Cyclopterus lumpus</name>
    <name type="common">Lumpsucker</name>
    <dbReference type="NCBI Taxonomy" id="8103"/>
    <lineage>
        <taxon>Eukaryota</taxon>
        <taxon>Metazoa</taxon>
        <taxon>Chordata</taxon>
        <taxon>Craniata</taxon>
        <taxon>Vertebrata</taxon>
        <taxon>Euteleostomi</taxon>
        <taxon>Actinopterygii</taxon>
        <taxon>Neopterygii</taxon>
        <taxon>Teleostei</taxon>
        <taxon>Neoteleostei</taxon>
        <taxon>Acanthomorphata</taxon>
        <taxon>Eupercaria</taxon>
        <taxon>Perciformes</taxon>
        <taxon>Cottioidei</taxon>
        <taxon>Cottales</taxon>
        <taxon>Cyclopteridae</taxon>
        <taxon>Cyclopterus</taxon>
    </lineage>
</organism>
<dbReference type="PANTHER" id="PTHR37476">
    <property type="entry name" value="COILED-COIL DOMAIN-CONTAINING PROTEIN 171"/>
    <property type="match status" value="1"/>
</dbReference>
<reference evidence="2" key="2">
    <citation type="submission" date="2025-09" db="UniProtKB">
        <authorList>
            <consortium name="Ensembl"/>
        </authorList>
    </citation>
    <scope>IDENTIFICATION</scope>
</reference>
<evidence type="ECO:0000313" key="2">
    <source>
        <dbReference type="Ensembl" id="ENSCLMP00005034101.1"/>
    </source>
</evidence>
<dbReference type="AlphaFoldDB" id="A0A8C3A083"/>
<dbReference type="GeneTree" id="ENSGT01060000248726"/>
<sequence>MKAAETSYQEVRESLLQSRRSSSAPPRPLPLPKEHLEPSGAESIMGAPEVAACQSLLSSVSQLCHTCCSRIDWLEQEVSAYRSHVTALRGELQDACLRDNLTHVHLAEFPETIPFADMEAPQHVTLSDLSKQPSVCLNPAPSHTNPAPHLALTKQLKSPKMRERKAAKKSRGGRR</sequence>
<feature type="region of interest" description="Disordered" evidence="1">
    <location>
        <begin position="1"/>
        <end position="39"/>
    </location>
</feature>
<evidence type="ECO:0000256" key="1">
    <source>
        <dbReference type="SAM" id="MobiDB-lite"/>
    </source>
</evidence>
<feature type="compositionally biased region" description="Low complexity" evidence="1">
    <location>
        <begin position="14"/>
        <end position="24"/>
    </location>
</feature>
<evidence type="ECO:0000313" key="3">
    <source>
        <dbReference type="Proteomes" id="UP000694565"/>
    </source>
</evidence>
<dbReference type="Proteomes" id="UP000694565">
    <property type="component" value="Unplaced"/>
</dbReference>